<name>A0A6J7QKN3_9ZZZZ</name>
<reference evidence="1" key="1">
    <citation type="submission" date="2020-05" db="EMBL/GenBank/DDBJ databases">
        <authorList>
            <person name="Chiriac C."/>
            <person name="Salcher M."/>
            <person name="Ghai R."/>
            <person name="Kavagutti S V."/>
        </authorList>
    </citation>
    <scope>NUCLEOTIDE SEQUENCE</scope>
</reference>
<dbReference type="InterPro" id="IPR042529">
    <property type="entry name" value="IF_2B-like_C"/>
</dbReference>
<dbReference type="SUPFAM" id="SSF100950">
    <property type="entry name" value="NagB/RpiA/CoA transferase-like"/>
    <property type="match status" value="1"/>
</dbReference>
<dbReference type="Gene3D" id="3.40.50.10470">
    <property type="entry name" value="Translation initiation factor eif-2b, domain 2"/>
    <property type="match status" value="1"/>
</dbReference>
<proteinExistence type="predicted"/>
<dbReference type="EMBL" id="CAFBPN010000029">
    <property type="protein sequence ID" value="CAB5018310.1"/>
    <property type="molecule type" value="Genomic_DNA"/>
</dbReference>
<accession>A0A6J7QKN3</accession>
<gene>
    <name evidence="1" type="ORF">UFOPK4098_00706</name>
    <name evidence="2" type="ORF">UFOPK4347_01396</name>
</gene>
<organism evidence="1">
    <name type="scientific">freshwater metagenome</name>
    <dbReference type="NCBI Taxonomy" id="449393"/>
    <lineage>
        <taxon>unclassified sequences</taxon>
        <taxon>metagenomes</taxon>
        <taxon>ecological metagenomes</taxon>
    </lineage>
</organism>
<dbReference type="AlphaFoldDB" id="A0A6J7QKN3"/>
<dbReference type="InterPro" id="IPR037171">
    <property type="entry name" value="NagB/RpiA_transferase-like"/>
</dbReference>
<evidence type="ECO:0000313" key="1">
    <source>
        <dbReference type="EMBL" id="CAB5018310.1"/>
    </source>
</evidence>
<evidence type="ECO:0000313" key="2">
    <source>
        <dbReference type="EMBL" id="CAB5067144.1"/>
    </source>
</evidence>
<protein>
    <submittedName>
        <fullName evidence="1">Unannotated protein</fullName>
    </submittedName>
</protein>
<sequence>MHPIEHLRYLARAGHVDAPDLVLETASALSGLVLDPASVVVTTRRIVERHPLCGPLWWLCAHVVTASEPYEVLRDCVDQVHDDRTAEHLAAEIPEGALVCVDGWSFDVAHALVIAGATSGIQVCVVDGDNGADHMVRVLERLEIPSHLVNASHGAIAAANADLVLLSAYATGSMTAWCSAGSLALASAAYCAERPVLLSASVGARLPDVLFAGIVQDLDRQISQRREVQPWHREASEVPFGLCKAIVSSDGVHEVQALPPHGLSAQCPPAVELLTRSAI</sequence>
<dbReference type="EMBL" id="CAFBQU010000048">
    <property type="protein sequence ID" value="CAB5067144.1"/>
    <property type="molecule type" value="Genomic_DNA"/>
</dbReference>